<accession>A0A645FCR6</accession>
<evidence type="ECO:0000313" key="1">
    <source>
        <dbReference type="EMBL" id="MPN11436.1"/>
    </source>
</evidence>
<proteinExistence type="predicted"/>
<gene>
    <name evidence="1" type="ORF">SDC9_158737</name>
</gene>
<dbReference type="EMBL" id="VSSQ01057650">
    <property type="protein sequence ID" value="MPN11436.1"/>
    <property type="molecule type" value="Genomic_DNA"/>
</dbReference>
<dbReference type="AlphaFoldDB" id="A0A645FCR6"/>
<sequence length="212" mass="24671">MLPDRVRVIWIHDVERPSDNYLALQMATMEHEFGFRTSYNIRFLCALTPDFRAELDAVLALSHEIQYQYEDLVIAAGDMAEARAGFRKNLAWLRSFYPDITVGFAHGVYKSGYFSGDIFKENGEWRPELITALGLRPLGELYYVIDRLSAELGLRFHYVGEDRYIGGDEFAAALREAKPGEVVMFLQHPTWWDVNYDFDELRRLVRKSAFFH</sequence>
<organism evidence="1">
    <name type="scientific">bioreactor metagenome</name>
    <dbReference type="NCBI Taxonomy" id="1076179"/>
    <lineage>
        <taxon>unclassified sequences</taxon>
        <taxon>metagenomes</taxon>
        <taxon>ecological metagenomes</taxon>
    </lineage>
</organism>
<reference evidence="1" key="1">
    <citation type="submission" date="2019-08" db="EMBL/GenBank/DDBJ databases">
        <authorList>
            <person name="Kucharzyk K."/>
            <person name="Murdoch R.W."/>
            <person name="Higgins S."/>
            <person name="Loffler F."/>
        </authorList>
    </citation>
    <scope>NUCLEOTIDE SEQUENCE</scope>
</reference>
<comment type="caution">
    <text evidence="1">The sequence shown here is derived from an EMBL/GenBank/DDBJ whole genome shotgun (WGS) entry which is preliminary data.</text>
</comment>
<name>A0A645FCR6_9ZZZZ</name>
<protein>
    <submittedName>
        <fullName evidence="1">Uncharacterized protein</fullName>
    </submittedName>
</protein>